<accession>A8SH99</accession>
<evidence type="ECO:0000313" key="1">
    <source>
        <dbReference type="EMBL" id="EDP20501.1"/>
    </source>
</evidence>
<sequence>MCCPAFFAISQKIFEMSELCNNSACFSVEIKGTSDICVTFGFYNNPHKEK</sequence>
<reference evidence="1 2" key="2">
    <citation type="submission" date="2007-09" db="EMBL/GenBank/DDBJ databases">
        <authorList>
            <person name="Fulton L."/>
            <person name="Clifton S."/>
            <person name="Fulton B."/>
            <person name="Xu J."/>
            <person name="Minx P."/>
            <person name="Pepin K.H."/>
            <person name="Johnson M."/>
            <person name="Thiruvilangam P."/>
            <person name="Bhonagiri V."/>
            <person name="Nash W.E."/>
            <person name="Mardis E.R."/>
            <person name="Wilson R.K."/>
        </authorList>
    </citation>
    <scope>NUCLEOTIDE SEQUENCE [LARGE SCALE GENOMIC DNA]</scope>
    <source>
        <strain evidence="1 2">M21/2</strain>
    </source>
</reference>
<evidence type="ECO:0000313" key="2">
    <source>
        <dbReference type="Proteomes" id="UP000005945"/>
    </source>
</evidence>
<dbReference type="AlphaFoldDB" id="A8SH99"/>
<dbReference type="HOGENOM" id="CLU_3118046_0_0_9"/>
<dbReference type="EMBL" id="ABED02000029">
    <property type="protein sequence ID" value="EDP20501.1"/>
    <property type="molecule type" value="Genomic_DNA"/>
</dbReference>
<reference evidence="1 2" key="1">
    <citation type="submission" date="2007-09" db="EMBL/GenBank/DDBJ databases">
        <title>Draft genome sequence of Faecalibacterium prausnitzii M21/2.</title>
        <authorList>
            <person name="Sudarsanam P."/>
            <person name="Ley R."/>
            <person name="Guruge J."/>
            <person name="Turnbaugh P.J."/>
            <person name="Mahowald M."/>
            <person name="Liep D."/>
            <person name="Gordon J."/>
        </authorList>
    </citation>
    <scope>NUCLEOTIDE SEQUENCE [LARGE SCALE GENOMIC DNA]</scope>
    <source>
        <strain evidence="1 2">M21/2</strain>
    </source>
</reference>
<protein>
    <submittedName>
        <fullName evidence="1">Uncharacterized protein</fullName>
    </submittedName>
</protein>
<comment type="caution">
    <text evidence="1">The sequence shown here is derived from an EMBL/GenBank/DDBJ whole genome shotgun (WGS) entry which is preliminary data.</text>
</comment>
<dbReference type="Proteomes" id="UP000005945">
    <property type="component" value="Unassembled WGS sequence"/>
</dbReference>
<gene>
    <name evidence="1" type="ORF">FAEPRAM212_03298</name>
</gene>
<name>A8SH99_9FIRM</name>
<proteinExistence type="predicted"/>
<organism evidence="1 2">
    <name type="scientific">Faecalibacterium prausnitzii M21/2</name>
    <dbReference type="NCBI Taxonomy" id="411485"/>
    <lineage>
        <taxon>Bacteria</taxon>
        <taxon>Bacillati</taxon>
        <taxon>Bacillota</taxon>
        <taxon>Clostridia</taxon>
        <taxon>Eubacteriales</taxon>
        <taxon>Oscillospiraceae</taxon>
        <taxon>Faecalibacterium</taxon>
    </lineage>
</organism>